<dbReference type="Pfam" id="PF00149">
    <property type="entry name" value="Metallophos"/>
    <property type="match status" value="1"/>
</dbReference>
<dbReference type="PANTHER" id="PTHR40942">
    <property type="match status" value="1"/>
</dbReference>
<dbReference type="EMBL" id="LSNE01000006">
    <property type="protein sequence ID" value="KXI28586.1"/>
    <property type="molecule type" value="Genomic_DNA"/>
</dbReference>
<dbReference type="InterPro" id="IPR029052">
    <property type="entry name" value="Metallo-depent_PP-like"/>
</dbReference>
<evidence type="ECO:0000256" key="2">
    <source>
        <dbReference type="ARBA" id="ARBA00005419"/>
    </source>
</evidence>
<dbReference type="PRINTS" id="PR00114">
    <property type="entry name" value="STPHPHTASE"/>
</dbReference>
<keyword evidence="11" id="KW-1185">Reference proteome</keyword>
<accession>A0A136A012</accession>
<name>A0A136A012_9ALTE</name>
<dbReference type="EC" id="3.6.1.41" evidence="3"/>
<evidence type="ECO:0000256" key="7">
    <source>
        <dbReference type="ARBA" id="ARBA00033210"/>
    </source>
</evidence>
<feature type="domain" description="Calcineurin-like phosphoesterase" evidence="9">
    <location>
        <begin position="5"/>
        <end position="161"/>
    </location>
</feature>
<comment type="function">
    <text evidence="1">Hydrolyzes diadenosine 5',5'''-P1,P4-tetraphosphate to yield ADP.</text>
</comment>
<sequence length="270" mass="30567">MADYIVGDIQGCFTGLKKLLNSVAFDPANDKLIAVGDLIGRGPQSLETLEYLYSLGAQFDTVLGNHDLHLLAIYSGIRQAKASDKLDHLLADKNIATYIHWLRSKPLALAIDDNTLVSHAGLYPQWSISQAIDLSAHCSALLQSANWQSHLKQMYGNKPDKWKDSLKDEDRWRFCINAFTRMRYMQDSNKLELDCKNHPSQAPKKLTPWFEIPNNNLSPNSRLIFGHWATLAGETNNTQLIGLDTGYIWGKQLTMWQVQNGKKYSINFQD</sequence>
<proteinExistence type="inferred from homology"/>
<dbReference type="NCBIfam" id="NF001204">
    <property type="entry name" value="PRK00166.1"/>
    <property type="match status" value="1"/>
</dbReference>
<dbReference type="PIRSF" id="PIRSF000903">
    <property type="entry name" value="B5n-ttraPtase_sm"/>
    <property type="match status" value="1"/>
</dbReference>
<dbReference type="AlphaFoldDB" id="A0A136A012"/>
<comment type="catalytic activity">
    <reaction evidence="8">
        <text>P(1),P(4)-bis(5'-adenosyl) tetraphosphate + H2O = 2 ADP + 2 H(+)</text>
        <dbReference type="Rhea" id="RHEA:24252"/>
        <dbReference type="ChEBI" id="CHEBI:15377"/>
        <dbReference type="ChEBI" id="CHEBI:15378"/>
        <dbReference type="ChEBI" id="CHEBI:58141"/>
        <dbReference type="ChEBI" id="CHEBI:456216"/>
        <dbReference type="EC" id="3.6.1.41"/>
    </reaction>
</comment>
<evidence type="ECO:0000256" key="8">
    <source>
        <dbReference type="ARBA" id="ARBA00049417"/>
    </source>
</evidence>
<dbReference type="InterPro" id="IPR006186">
    <property type="entry name" value="Ser/Thr-sp_prot-phosphatase"/>
</dbReference>
<evidence type="ECO:0000256" key="4">
    <source>
        <dbReference type="ARBA" id="ARBA00022801"/>
    </source>
</evidence>
<reference evidence="11" key="1">
    <citation type="submission" date="2016-02" db="EMBL/GenBank/DDBJ databases">
        <authorList>
            <person name="Schultz-Johansen M."/>
            <person name="Glaring M.A."/>
            <person name="Bech P.K."/>
            <person name="Stougaard P."/>
        </authorList>
    </citation>
    <scope>NUCLEOTIDE SEQUENCE [LARGE SCALE GENOMIC DNA]</scope>
    <source>
        <strain evidence="11">S66</strain>
    </source>
</reference>
<dbReference type="Proteomes" id="UP000070299">
    <property type="component" value="Unassembled WGS sequence"/>
</dbReference>
<dbReference type="GO" id="GO:0008803">
    <property type="term" value="F:bis(5'-nucleosyl)-tetraphosphatase (symmetrical) activity"/>
    <property type="evidence" value="ECO:0007669"/>
    <property type="project" value="UniProtKB-EC"/>
</dbReference>
<dbReference type="NCBIfam" id="TIGR00668">
    <property type="entry name" value="apaH"/>
    <property type="match status" value="1"/>
</dbReference>
<evidence type="ECO:0000259" key="9">
    <source>
        <dbReference type="Pfam" id="PF00149"/>
    </source>
</evidence>
<comment type="similarity">
    <text evidence="2">Belongs to the Ap4A hydrolase family.</text>
</comment>
<comment type="caution">
    <text evidence="10">The sequence shown here is derived from an EMBL/GenBank/DDBJ whole genome shotgun (WGS) entry which is preliminary data.</text>
</comment>
<dbReference type="Gene3D" id="3.60.21.10">
    <property type="match status" value="1"/>
</dbReference>
<evidence type="ECO:0000313" key="11">
    <source>
        <dbReference type="Proteomes" id="UP000070299"/>
    </source>
</evidence>
<gene>
    <name evidence="10" type="ORF">AX660_15980</name>
</gene>
<protein>
    <recommendedName>
        <fullName evidence="3">bis(5'-nucleosyl)-tetraphosphatase (symmetrical)</fullName>
        <ecNumber evidence="3">3.6.1.41</ecNumber>
    </recommendedName>
    <alternativeName>
        <fullName evidence="6">Ap4A hydrolase</fullName>
    </alternativeName>
    <alternativeName>
        <fullName evidence="5">Diadenosine 5',5'''-P1,P4-tetraphosphate pyrophosphohydrolase</fullName>
    </alternativeName>
    <alternativeName>
        <fullName evidence="7">Diadenosine tetraphosphatase</fullName>
    </alternativeName>
</protein>
<evidence type="ECO:0000256" key="1">
    <source>
        <dbReference type="ARBA" id="ARBA00003413"/>
    </source>
</evidence>
<evidence type="ECO:0000256" key="3">
    <source>
        <dbReference type="ARBA" id="ARBA00012506"/>
    </source>
</evidence>
<evidence type="ECO:0000256" key="6">
    <source>
        <dbReference type="ARBA" id="ARBA00032248"/>
    </source>
</evidence>
<dbReference type="OrthoDB" id="9807890at2"/>
<dbReference type="SUPFAM" id="SSF56300">
    <property type="entry name" value="Metallo-dependent phosphatases"/>
    <property type="match status" value="1"/>
</dbReference>
<evidence type="ECO:0000313" key="10">
    <source>
        <dbReference type="EMBL" id="KXI28586.1"/>
    </source>
</evidence>
<dbReference type="InterPro" id="IPR004617">
    <property type="entry name" value="ApaH"/>
</dbReference>
<evidence type="ECO:0000256" key="5">
    <source>
        <dbReference type="ARBA" id="ARBA00031248"/>
    </source>
</evidence>
<dbReference type="RefSeq" id="WP_068377655.1">
    <property type="nucleotide sequence ID" value="NZ_LSNE01000006.1"/>
</dbReference>
<organism evidence="10 11">
    <name type="scientific">Paraglaciecola hydrolytica</name>
    <dbReference type="NCBI Taxonomy" id="1799789"/>
    <lineage>
        <taxon>Bacteria</taxon>
        <taxon>Pseudomonadati</taxon>
        <taxon>Pseudomonadota</taxon>
        <taxon>Gammaproteobacteria</taxon>
        <taxon>Alteromonadales</taxon>
        <taxon>Alteromonadaceae</taxon>
        <taxon>Paraglaciecola</taxon>
    </lineage>
</organism>
<dbReference type="PANTHER" id="PTHR40942:SF4">
    <property type="entry name" value="CYTOCHROME C5"/>
    <property type="match status" value="1"/>
</dbReference>
<dbReference type="STRING" id="1799789.AX660_15980"/>
<keyword evidence="4" id="KW-0378">Hydrolase</keyword>
<dbReference type="InterPro" id="IPR004843">
    <property type="entry name" value="Calcineurin-like_PHP"/>
</dbReference>